<evidence type="ECO:0000313" key="10">
    <source>
        <dbReference type="Proteomes" id="UP000285109"/>
    </source>
</evidence>
<dbReference type="PANTHER" id="PTHR37841">
    <property type="entry name" value="GLR2918 PROTEIN"/>
    <property type="match status" value="1"/>
</dbReference>
<keyword evidence="8" id="KW-1185">Reference proteome</keyword>
<dbReference type="RefSeq" id="WP_117674203.1">
    <property type="nucleotide sequence ID" value="NZ_CABOGR010000059.1"/>
</dbReference>
<dbReference type="Proteomes" id="UP000260780">
    <property type="component" value="Unassembled WGS sequence"/>
</dbReference>
<evidence type="ECO:0000313" key="4">
    <source>
        <dbReference type="EMBL" id="RGS03205.1"/>
    </source>
</evidence>
<evidence type="ECO:0000313" key="11">
    <source>
        <dbReference type="Proteomes" id="UP000285750"/>
    </source>
</evidence>
<dbReference type="Proteomes" id="UP000285750">
    <property type="component" value="Unassembled WGS sequence"/>
</dbReference>
<evidence type="ECO:0000313" key="9">
    <source>
        <dbReference type="Proteomes" id="UP000283485"/>
    </source>
</evidence>
<dbReference type="EMBL" id="QRHQ01000027">
    <property type="protein sequence ID" value="RHF88413.1"/>
    <property type="molecule type" value="Genomic_DNA"/>
</dbReference>
<evidence type="ECO:0000313" key="5">
    <source>
        <dbReference type="EMBL" id="RHF88413.1"/>
    </source>
</evidence>
<evidence type="ECO:0000313" key="3">
    <source>
        <dbReference type="EMBL" id="RGM35242.1"/>
    </source>
</evidence>
<dbReference type="EMBL" id="QRQK01000041">
    <property type="protein sequence ID" value="RHM92564.1"/>
    <property type="molecule type" value="Genomic_DNA"/>
</dbReference>
<evidence type="ECO:0000313" key="6">
    <source>
        <dbReference type="EMBL" id="RHM92564.1"/>
    </source>
</evidence>
<dbReference type="PANTHER" id="PTHR37841:SF1">
    <property type="entry name" value="DUF3298 DOMAIN-CONTAINING PROTEIN"/>
    <property type="match status" value="1"/>
</dbReference>
<reference evidence="7 8" key="1">
    <citation type="submission" date="2018-08" db="EMBL/GenBank/DDBJ databases">
        <title>A genome reference for cultivated species of the human gut microbiota.</title>
        <authorList>
            <person name="Zou Y."/>
            <person name="Xue W."/>
            <person name="Luo G."/>
        </authorList>
    </citation>
    <scope>NUCLEOTIDE SEQUENCE [LARGE SCALE GENOMIC DNA]</scope>
    <source>
        <strain evidence="4 11">AF24-16AC</strain>
        <strain evidence="6 10">AF31-28B-AC</strain>
        <strain evidence="5 9">AM23-23</strain>
        <strain evidence="3 7">OM08-14</strain>
        <strain evidence="2 8">TF10-3AC</strain>
    </source>
</reference>
<gene>
    <name evidence="5" type="ORF">DW653_12375</name>
    <name evidence="4" type="ORF">DWY14_15045</name>
    <name evidence="6" type="ORF">DWZ34_15600</name>
    <name evidence="3" type="ORF">DXC17_15100</name>
    <name evidence="2" type="ORF">DXD04_16445</name>
</gene>
<accession>A0A3E4MJH4</accession>
<dbReference type="EMBL" id="QSTF01000056">
    <property type="protein sequence ID" value="RGM35242.1"/>
    <property type="molecule type" value="Genomic_DNA"/>
</dbReference>
<sequence>MTANSDLIIYQENELYGLKDCNDNVIISPQYKEMYPFSCGLALVKNNKSQLGYINKENKLIVPFDLYSWCDPQFVCGYARVVRYNTISGKDEWGIIDTDGNVIVPIKYDKIWSLNESYLHSVKAFIENKEVLINLCIFPKRVVFSGLKYIATYTIENFKAIFNCTRIDVKVNPKTEELFFSYGCHTGYVALKWKPIAPVISVVINSAGSLFLLLHEKKDTGKTNFEKSIYKRHREKSSKQLSNTTSWEYEKENTIDSDSWSDPYGDERAYYDGWSREDVESGLADAYE</sequence>
<dbReference type="Proteomes" id="UP000285109">
    <property type="component" value="Unassembled WGS sequence"/>
</dbReference>
<dbReference type="Proteomes" id="UP000260862">
    <property type="component" value="Unassembled WGS sequence"/>
</dbReference>
<dbReference type="EMBL" id="QRUY01000046">
    <property type="protein sequence ID" value="RGS03205.1"/>
    <property type="molecule type" value="Genomic_DNA"/>
</dbReference>
<dbReference type="AlphaFoldDB" id="A0A3E4MJH4"/>
<evidence type="ECO:0000313" key="7">
    <source>
        <dbReference type="Proteomes" id="UP000260780"/>
    </source>
</evidence>
<comment type="caution">
    <text evidence="2">The sequence shown here is derived from an EMBL/GenBank/DDBJ whole genome shotgun (WGS) entry which is preliminary data.</text>
</comment>
<dbReference type="Proteomes" id="UP000283485">
    <property type="component" value="Unassembled WGS sequence"/>
</dbReference>
<protein>
    <submittedName>
        <fullName evidence="2">WG repeat-containing protein</fullName>
    </submittedName>
</protein>
<dbReference type="Pfam" id="PF14903">
    <property type="entry name" value="WG_beta_rep"/>
    <property type="match status" value="3"/>
</dbReference>
<dbReference type="InterPro" id="IPR032774">
    <property type="entry name" value="WG_beta_rep"/>
</dbReference>
<proteinExistence type="predicted"/>
<organism evidence="2 8">
    <name type="scientific">Phocaeicola plebeius</name>
    <dbReference type="NCBI Taxonomy" id="310297"/>
    <lineage>
        <taxon>Bacteria</taxon>
        <taxon>Pseudomonadati</taxon>
        <taxon>Bacteroidota</taxon>
        <taxon>Bacteroidia</taxon>
        <taxon>Bacteroidales</taxon>
        <taxon>Bacteroidaceae</taxon>
        <taxon>Phocaeicola</taxon>
    </lineage>
</organism>
<evidence type="ECO:0000313" key="8">
    <source>
        <dbReference type="Proteomes" id="UP000260862"/>
    </source>
</evidence>
<feature type="region of interest" description="Disordered" evidence="1">
    <location>
        <begin position="241"/>
        <end position="265"/>
    </location>
</feature>
<dbReference type="EMBL" id="QSQT01000059">
    <property type="protein sequence ID" value="RGK49626.1"/>
    <property type="molecule type" value="Genomic_DNA"/>
</dbReference>
<evidence type="ECO:0000313" key="2">
    <source>
        <dbReference type="EMBL" id="RGK49626.1"/>
    </source>
</evidence>
<evidence type="ECO:0000256" key="1">
    <source>
        <dbReference type="SAM" id="MobiDB-lite"/>
    </source>
</evidence>
<name>A0A3E4MJH4_9BACT</name>